<dbReference type="InterPro" id="IPR051121">
    <property type="entry name" value="FAH"/>
</dbReference>
<evidence type="ECO:0000313" key="4">
    <source>
        <dbReference type="EMBL" id="NYJ25811.1"/>
    </source>
</evidence>
<protein>
    <submittedName>
        <fullName evidence="4">2-keto-4-pentenoate hydratase/2-oxohepta-3-ene-1,7-dioic acid hydratase in catechol pathway</fullName>
    </submittedName>
</protein>
<dbReference type="PANTHER" id="PTHR42796">
    <property type="entry name" value="FUMARYLACETOACETATE HYDROLASE DOMAIN-CONTAINING PROTEIN 2A-RELATED"/>
    <property type="match status" value="1"/>
</dbReference>
<dbReference type="Proteomes" id="UP000578352">
    <property type="component" value="Unassembled WGS sequence"/>
</dbReference>
<dbReference type="PANTHER" id="PTHR42796:SF4">
    <property type="entry name" value="FUMARYLACETOACETATE HYDROLASE DOMAIN-CONTAINING PROTEIN 2A"/>
    <property type="match status" value="1"/>
</dbReference>
<name>A0A853D308_9MICO</name>
<evidence type="ECO:0000256" key="2">
    <source>
        <dbReference type="ARBA" id="ARBA00022723"/>
    </source>
</evidence>
<sequence length="287" mass="30545">MRFGNLDGRLTVFGRDGSALDAEAASEGRFGPDPMTAFADWEAFRAWASSLGGGAAGAGGDPAVPERLGPPVPRPPQIFAIGVNYREHADEAGYPPDSLPVTFTKFPSSLTGPDATVELPEGNVDWEVELVIAIGVGGHRIPRAEAWTHVAGLTVGQDLSERVAQLEGTRPQFSLAKSYPGFSPTGPWLVTPDEFDDPADLAISCALDGEVLQNSRTSRMIYDIPELIARLSEVVTLLQGDLIFTGTPSGIGNARTPKRFLRAGETLVSTIEGIGAITTRFTERRDA</sequence>
<dbReference type="EMBL" id="JACCFL010000001">
    <property type="protein sequence ID" value="NYJ25811.1"/>
    <property type="molecule type" value="Genomic_DNA"/>
</dbReference>
<dbReference type="AlphaFoldDB" id="A0A853D308"/>
<dbReference type="Pfam" id="PF01557">
    <property type="entry name" value="FAA_hydrolase"/>
    <property type="match status" value="1"/>
</dbReference>
<keyword evidence="2" id="KW-0479">Metal-binding</keyword>
<dbReference type="GO" id="GO:0044281">
    <property type="term" value="P:small molecule metabolic process"/>
    <property type="evidence" value="ECO:0007669"/>
    <property type="project" value="UniProtKB-ARBA"/>
</dbReference>
<organism evidence="4 5">
    <name type="scientific">Leifsonia shinshuensis</name>
    <dbReference type="NCBI Taxonomy" id="150026"/>
    <lineage>
        <taxon>Bacteria</taxon>
        <taxon>Bacillati</taxon>
        <taxon>Actinomycetota</taxon>
        <taxon>Actinomycetes</taxon>
        <taxon>Micrococcales</taxon>
        <taxon>Microbacteriaceae</taxon>
        <taxon>Leifsonia</taxon>
    </lineage>
</organism>
<dbReference type="Gene3D" id="3.90.850.10">
    <property type="entry name" value="Fumarylacetoacetase-like, C-terminal domain"/>
    <property type="match status" value="1"/>
</dbReference>
<feature type="domain" description="Fumarylacetoacetase-like C-terminal" evidence="3">
    <location>
        <begin position="78"/>
        <end position="281"/>
    </location>
</feature>
<reference evidence="4 5" key="1">
    <citation type="submission" date="2020-07" db="EMBL/GenBank/DDBJ databases">
        <title>Sequencing the genomes of 1000 actinobacteria strains.</title>
        <authorList>
            <person name="Klenk H.-P."/>
        </authorList>
    </citation>
    <scope>NUCLEOTIDE SEQUENCE [LARGE SCALE GENOMIC DNA]</scope>
    <source>
        <strain evidence="4 5">DSM 15165</strain>
    </source>
</reference>
<evidence type="ECO:0000256" key="1">
    <source>
        <dbReference type="ARBA" id="ARBA00010211"/>
    </source>
</evidence>
<accession>A0A853D308</accession>
<evidence type="ECO:0000259" key="3">
    <source>
        <dbReference type="Pfam" id="PF01557"/>
    </source>
</evidence>
<proteinExistence type="inferred from homology"/>
<dbReference type="GO" id="GO:0003824">
    <property type="term" value="F:catalytic activity"/>
    <property type="evidence" value="ECO:0007669"/>
    <property type="project" value="InterPro"/>
</dbReference>
<dbReference type="GO" id="GO:0046872">
    <property type="term" value="F:metal ion binding"/>
    <property type="evidence" value="ECO:0007669"/>
    <property type="project" value="UniProtKB-KW"/>
</dbReference>
<dbReference type="InterPro" id="IPR011234">
    <property type="entry name" value="Fumarylacetoacetase-like_C"/>
</dbReference>
<gene>
    <name evidence="4" type="ORF">HNR13_004098</name>
</gene>
<dbReference type="RefSeq" id="WP_179608748.1">
    <property type="nucleotide sequence ID" value="NZ_BAABEH010000001.1"/>
</dbReference>
<dbReference type="SUPFAM" id="SSF56529">
    <property type="entry name" value="FAH"/>
    <property type="match status" value="1"/>
</dbReference>
<dbReference type="InterPro" id="IPR036663">
    <property type="entry name" value="Fumarylacetoacetase_C_sf"/>
</dbReference>
<evidence type="ECO:0000313" key="5">
    <source>
        <dbReference type="Proteomes" id="UP000578352"/>
    </source>
</evidence>
<comment type="caution">
    <text evidence="4">The sequence shown here is derived from an EMBL/GenBank/DDBJ whole genome shotgun (WGS) entry which is preliminary data.</text>
</comment>
<comment type="similarity">
    <text evidence="1">Belongs to the FAH family.</text>
</comment>